<dbReference type="Pfam" id="PF02230">
    <property type="entry name" value="Abhydrolase_2"/>
    <property type="match status" value="1"/>
</dbReference>
<feature type="domain" description="Phospholipase/carboxylesterase/thioesterase" evidence="3">
    <location>
        <begin position="3"/>
        <end position="196"/>
    </location>
</feature>
<sequence>MADSLVIFLHGVGSRGSDLSVLASFWQPRLPETRFSGPDAPFPFDGGGSGFQWFSLNGVTPENRPARIQAAREAFDSTLNRVLTQHNMADRLDRVALVGFSQGSIMALDAVLSGRWPVAAAVAFSGRLASPPPYQPAANSRVMLIHGTADAVIPYQESEKANQALLAAGVDSQLLIEPGLGHTLSEEGATRAGAFLVETLKG</sequence>
<evidence type="ECO:0000256" key="1">
    <source>
        <dbReference type="ARBA" id="ARBA00006499"/>
    </source>
</evidence>
<dbReference type="EMBL" id="PJZF01000004">
    <property type="protein sequence ID" value="PLR39515.1"/>
    <property type="molecule type" value="Genomic_DNA"/>
</dbReference>
<dbReference type="OrthoDB" id="9801763at2"/>
<name>A0A2N5EBM7_9GAMM</name>
<dbReference type="PANTHER" id="PTHR10655">
    <property type="entry name" value="LYSOPHOSPHOLIPASE-RELATED"/>
    <property type="match status" value="1"/>
</dbReference>
<comment type="caution">
    <text evidence="4">The sequence shown here is derived from an EMBL/GenBank/DDBJ whole genome shotgun (WGS) entry which is preliminary data.</text>
</comment>
<dbReference type="InterPro" id="IPR050565">
    <property type="entry name" value="LYPA1-2/EST-like"/>
</dbReference>
<dbReference type="GO" id="GO:0016787">
    <property type="term" value="F:hydrolase activity"/>
    <property type="evidence" value="ECO:0007669"/>
    <property type="project" value="UniProtKB-KW"/>
</dbReference>
<keyword evidence="2" id="KW-0378">Hydrolase</keyword>
<evidence type="ECO:0000313" key="5">
    <source>
        <dbReference type="Proteomes" id="UP000234240"/>
    </source>
</evidence>
<organism evidence="4 5">
    <name type="scientific">Chimaeribacter californicus</name>
    <dbReference type="NCBI Taxonomy" id="2060067"/>
    <lineage>
        <taxon>Bacteria</taxon>
        <taxon>Pseudomonadati</taxon>
        <taxon>Pseudomonadota</taxon>
        <taxon>Gammaproteobacteria</taxon>
        <taxon>Enterobacterales</taxon>
        <taxon>Yersiniaceae</taxon>
        <taxon>Chimaeribacter</taxon>
    </lineage>
</organism>
<accession>A0A2N5EBM7</accession>
<proteinExistence type="inferred from homology"/>
<dbReference type="InterPro" id="IPR029058">
    <property type="entry name" value="AB_hydrolase_fold"/>
</dbReference>
<protein>
    <submittedName>
        <fullName evidence="4">Phospholipase</fullName>
    </submittedName>
</protein>
<dbReference type="Gene3D" id="3.40.50.1820">
    <property type="entry name" value="alpha/beta hydrolase"/>
    <property type="match status" value="1"/>
</dbReference>
<dbReference type="SUPFAM" id="SSF53474">
    <property type="entry name" value="alpha/beta-Hydrolases"/>
    <property type="match status" value="1"/>
</dbReference>
<dbReference type="AlphaFoldDB" id="A0A2N5EBM7"/>
<dbReference type="PANTHER" id="PTHR10655:SF17">
    <property type="entry name" value="LYSOPHOSPHOLIPASE-LIKE PROTEIN 1"/>
    <property type="match status" value="1"/>
</dbReference>
<dbReference type="InterPro" id="IPR003140">
    <property type="entry name" value="PLipase/COase/thioEstase"/>
</dbReference>
<evidence type="ECO:0000259" key="3">
    <source>
        <dbReference type="Pfam" id="PF02230"/>
    </source>
</evidence>
<dbReference type="RefSeq" id="WP_101815330.1">
    <property type="nucleotide sequence ID" value="NZ_PJZF01000004.1"/>
</dbReference>
<evidence type="ECO:0000256" key="2">
    <source>
        <dbReference type="ARBA" id="ARBA00022801"/>
    </source>
</evidence>
<comment type="similarity">
    <text evidence="1">Belongs to the AB hydrolase superfamily. AB hydrolase 2 family.</text>
</comment>
<reference evidence="4 5" key="1">
    <citation type="submission" date="2017-12" db="EMBL/GenBank/DDBJ databases">
        <title>Characterization of six clinical isolates of Enterochimera gen. nov., a novel genus of the Yersiniaciae family and the three species Enterochimera arupensis sp. nov., Enterochimera coloradensis sp. nov, and Enterochimera californica sp. nov.</title>
        <authorList>
            <person name="Rossi A."/>
            <person name="Fisher M."/>
        </authorList>
    </citation>
    <scope>NUCLEOTIDE SEQUENCE [LARGE SCALE GENOMIC DNA]</scope>
    <source>
        <strain evidence="5">2015-Iso6</strain>
    </source>
</reference>
<dbReference type="Proteomes" id="UP000234240">
    <property type="component" value="Unassembled WGS sequence"/>
</dbReference>
<keyword evidence="5" id="KW-1185">Reference proteome</keyword>
<evidence type="ECO:0000313" key="4">
    <source>
        <dbReference type="EMBL" id="PLR39515.1"/>
    </source>
</evidence>
<gene>
    <name evidence="4" type="ORF">CYR55_06430</name>
</gene>